<dbReference type="AlphaFoldDB" id="A0A645ESZ1"/>
<dbReference type="EMBL" id="VSSQ01049539">
    <property type="protein sequence ID" value="MPN03614.1"/>
    <property type="molecule type" value="Genomic_DNA"/>
</dbReference>
<protein>
    <submittedName>
        <fullName evidence="1">Uncharacterized protein</fullName>
    </submittedName>
</protein>
<comment type="caution">
    <text evidence="1">The sequence shown here is derived from an EMBL/GenBank/DDBJ whole genome shotgun (WGS) entry which is preliminary data.</text>
</comment>
<accession>A0A645ESZ1</accession>
<proteinExistence type="predicted"/>
<reference evidence="1" key="1">
    <citation type="submission" date="2019-08" db="EMBL/GenBank/DDBJ databases">
        <authorList>
            <person name="Kucharzyk K."/>
            <person name="Murdoch R.W."/>
            <person name="Higgins S."/>
            <person name="Loffler F."/>
        </authorList>
    </citation>
    <scope>NUCLEOTIDE SEQUENCE</scope>
</reference>
<evidence type="ECO:0000313" key="1">
    <source>
        <dbReference type="EMBL" id="MPN03614.1"/>
    </source>
</evidence>
<gene>
    <name evidence="1" type="ORF">SDC9_150845</name>
</gene>
<organism evidence="1">
    <name type="scientific">bioreactor metagenome</name>
    <dbReference type="NCBI Taxonomy" id="1076179"/>
    <lineage>
        <taxon>unclassified sequences</taxon>
        <taxon>metagenomes</taxon>
        <taxon>ecological metagenomes</taxon>
    </lineage>
</organism>
<name>A0A645ESZ1_9ZZZZ</name>
<sequence length="160" mass="17478">MLRTPDLRVGHQGGFLGAAGRKHLMRLRRACGLGADRQCRGQRTAHRAQRARQRQLPRELIARKPGRVDHAASGEDAHGNRQVEAPRILGQIGGRQVHRDLLVGGELQPRVLQRRAHALARLLHFHVGQAHQGEAGQAVGQVHLNGDGRGLQPCQGAALH</sequence>